<sequence>MSLRQPLTVPEAVSTTQQLIVAIDSVLTIGIGRLGPEQTETLSRLTRIATGSPLEVPIRDAIEAIGRNEFQDKHFLAIAAFRVALQGAIADRLRHVAAESLGRPSPACDDPQPIHPAPIDGPVGSRQEATRNWLMELAIAGFQNLDASTVDPFLTTLERLQDEPAAARLAALLTGFVGELNAALPLTDSSVLPTYRWCDLWSRAFVLASRSLESAAGSQVHGTFFPMGVDLRHHGFVVQAEVYGILESPQAEWVRVPVASYKVDVLVGPEMLRSFESRLPQLWEALKSGKSLQVSDAVRLPGGLLRLDGELKLGSAIDFTALTDRFAVGAENLPKEDPLPGADRHPLLLAEPVTLTGVSVLADSPARLKLPDGSELAIATKRISPSSELNVSNLTKMDRVFGLLRFDGKDWSIQPLIASLSTKKNSEIRTGSSILDATAKKKGDTLEQLQERASRLLRAKPSSKTGATP</sequence>
<gene>
    <name evidence="2" type="ORF">GMBLW1_06030</name>
</gene>
<dbReference type="RefSeq" id="WP_162658436.1">
    <property type="nucleotide sequence ID" value="NZ_LR593887.1"/>
</dbReference>
<organism evidence="2">
    <name type="scientific">Tuwongella immobilis</name>
    <dbReference type="NCBI Taxonomy" id="692036"/>
    <lineage>
        <taxon>Bacteria</taxon>
        <taxon>Pseudomonadati</taxon>
        <taxon>Planctomycetota</taxon>
        <taxon>Planctomycetia</taxon>
        <taxon>Gemmatales</taxon>
        <taxon>Gemmataceae</taxon>
        <taxon>Tuwongella</taxon>
    </lineage>
</organism>
<dbReference type="Proteomes" id="UP000464378">
    <property type="component" value="Chromosome"/>
</dbReference>
<dbReference type="EMBL" id="LR586016">
    <property type="protein sequence ID" value="VIP03357.1"/>
    <property type="molecule type" value="Genomic_DNA"/>
</dbReference>
<dbReference type="AlphaFoldDB" id="A0A6C2YPT2"/>
<proteinExistence type="predicted"/>
<evidence type="ECO:0000313" key="2">
    <source>
        <dbReference type="EMBL" id="VIP03357.1"/>
    </source>
</evidence>
<keyword evidence="3" id="KW-1185">Reference proteome</keyword>
<dbReference type="KEGG" id="tim:GMBLW1_06030"/>
<protein>
    <submittedName>
        <fullName evidence="2">Uncharacterized protein</fullName>
    </submittedName>
</protein>
<feature type="region of interest" description="Disordered" evidence="1">
    <location>
        <begin position="103"/>
        <end position="122"/>
    </location>
</feature>
<name>A0A6C2YPT2_9BACT</name>
<dbReference type="InParanoid" id="A0A6C2YPT2"/>
<accession>A0A6C2YPT2</accession>
<evidence type="ECO:0000313" key="3">
    <source>
        <dbReference type="Proteomes" id="UP000464378"/>
    </source>
</evidence>
<reference evidence="2" key="1">
    <citation type="submission" date="2019-04" db="EMBL/GenBank/DDBJ databases">
        <authorList>
            <consortium name="Science for Life Laboratories"/>
        </authorList>
    </citation>
    <scope>NUCLEOTIDE SEQUENCE</scope>
    <source>
        <strain evidence="2">MBLW1</strain>
    </source>
</reference>
<evidence type="ECO:0000256" key="1">
    <source>
        <dbReference type="SAM" id="MobiDB-lite"/>
    </source>
</evidence>
<dbReference type="EMBL" id="LR593887">
    <property type="protein sequence ID" value="VTS04086.1"/>
    <property type="molecule type" value="Genomic_DNA"/>
</dbReference>